<comment type="cofactor">
    <cofactor evidence="1">
        <name>Zn(2+)</name>
        <dbReference type="ChEBI" id="CHEBI:29105"/>
    </cofactor>
</comment>
<dbReference type="PANTHER" id="PTHR35864">
    <property type="entry name" value="ZINC METALLOPROTEASE MJ0611-RELATED"/>
    <property type="match status" value="1"/>
</dbReference>
<evidence type="ECO:0000313" key="15">
    <source>
        <dbReference type="EMBL" id="NBI29472.1"/>
    </source>
</evidence>
<organism evidence="15 16">
    <name type="scientific">Chengkuizengella marina</name>
    <dbReference type="NCBI Taxonomy" id="2507566"/>
    <lineage>
        <taxon>Bacteria</taxon>
        <taxon>Bacillati</taxon>
        <taxon>Bacillota</taxon>
        <taxon>Bacilli</taxon>
        <taxon>Bacillales</taxon>
        <taxon>Paenibacillaceae</taxon>
        <taxon>Chengkuizengella</taxon>
    </lineage>
</organism>
<evidence type="ECO:0000256" key="9">
    <source>
        <dbReference type="ARBA" id="ARBA00022833"/>
    </source>
</evidence>
<dbReference type="InterPro" id="IPR044537">
    <property type="entry name" value="Rip2-like"/>
</dbReference>
<feature type="transmembrane region" description="Helical" evidence="13">
    <location>
        <begin position="180"/>
        <end position="197"/>
    </location>
</feature>
<keyword evidence="16" id="KW-1185">Reference proteome</keyword>
<feature type="domain" description="Peptidase M50" evidence="14">
    <location>
        <begin position="119"/>
        <end position="193"/>
    </location>
</feature>
<keyword evidence="7" id="KW-0479">Metal-binding</keyword>
<name>A0A6N9Q3U0_9BACL</name>
<keyword evidence="8" id="KW-0378">Hydrolase</keyword>
<evidence type="ECO:0000256" key="1">
    <source>
        <dbReference type="ARBA" id="ARBA00001947"/>
    </source>
</evidence>
<reference evidence="15 16" key="1">
    <citation type="submission" date="2019-01" db="EMBL/GenBank/DDBJ databases">
        <title>Chengkuizengella sp. nov., isolated from deep-sea sediment of East Pacific Ocean.</title>
        <authorList>
            <person name="Yang J."/>
            <person name="Lai Q."/>
            <person name="Shao Z."/>
        </authorList>
    </citation>
    <scope>NUCLEOTIDE SEQUENCE [LARGE SCALE GENOMIC DNA]</scope>
    <source>
        <strain evidence="15 16">YPA3-1-1</strain>
    </source>
</reference>
<evidence type="ECO:0000259" key="14">
    <source>
        <dbReference type="Pfam" id="PF02163"/>
    </source>
</evidence>
<feature type="transmembrane region" description="Helical" evidence="13">
    <location>
        <begin position="90"/>
        <end position="117"/>
    </location>
</feature>
<evidence type="ECO:0000256" key="12">
    <source>
        <dbReference type="ARBA" id="ARBA00023136"/>
    </source>
</evidence>
<evidence type="ECO:0000256" key="13">
    <source>
        <dbReference type="SAM" id="Phobius"/>
    </source>
</evidence>
<dbReference type="InterPro" id="IPR052348">
    <property type="entry name" value="Metallopeptidase_M50B"/>
</dbReference>
<evidence type="ECO:0000256" key="11">
    <source>
        <dbReference type="ARBA" id="ARBA00023049"/>
    </source>
</evidence>
<evidence type="ECO:0000256" key="2">
    <source>
        <dbReference type="ARBA" id="ARBA00004651"/>
    </source>
</evidence>
<feature type="transmembrane region" description="Helical" evidence="13">
    <location>
        <begin position="61"/>
        <end position="78"/>
    </location>
</feature>
<comment type="subcellular location">
    <subcellularLocation>
        <location evidence="2">Cell membrane</location>
        <topology evidence="2">Multi-pass membrane protein</topology>
    </subcellularLocation>
</comment>
<dbReference type="GO" id="GO:0006508">
    <property type="term" value="P:proteolysis"/>
    <property type="evidence" value="ECO:0007669"/>
    <property type="project" value="UniProtKB-KW"/>
</dbReference>
<proteinExistence type="inferred from homology"/>
<keyword evidence="12 13" id="KW-0472">Membrane</keyword>
<dbReference type="Proteomes" id="UP000448943">
    <property type="component" value="Unassembled WGS sequence"/>
</dbReference>
<keyword evidence="5 15" id="KW-0645">Protease</keyword>
<dbReference type="CDD" id="cd06158">
    <property type="entry name" value="S2P-M50_like_1"/>
    <property type="match status" value="1"/>
</dbReference>
<keyword evidence="4" id="KW-1003">Cell membrane</keyword>
<accession>A0A6N9Q3U0</accession>
<dbReference type="Pfam" id="PF02163">
    <property type="entry name" value="Peptidase_M50"/>
    <property type="match status" value="1"/>
</dbReference>
<evidence type="ECO:0000256" key="6">
    <source>
        <dbReference type="ARBA" id="ARBA00022692"/>
    </source>
</evidence>
<keyword evidence="9" id="KW-0862">Zinc</keyword>
<feature type="transmembrane region" description="Helical" evidence="13">
    <location>
        <begin position="12"/>
        <end position="31"/>
    </location>
</feature>
<evidence type="ECO:0000256" key="5">
    <source>
        <dbReference type="ARBA" id="ARBA00022670"/>
    </source>
</evidence>
<dbReference type="GO" id="GO:0005886">
    <property type="term" value="C:plasma membrane"/>
    <property type="evidence" value="ECO:0007669"/>
    <property type="project" value="UniProtKB-SubCell"/>
</dbReference>
<evidence type="ECO:0000256" key="8">
    <source>
        <dbReference type="ARBA" id="ARBA00022801"/>
    </source>
</evidence>
<dbReference type="PANTHER" id="PTHR35864:SF1">
    <property type="entry name" value="ZINC METALLOPROTEASE YWHC-RELATED"/>
    <property type="match status" value="1"/>
</dbReference>
<keyword evidence="11" id="KW-0482">Metalloprotease</keyword>
<evidence type="ECO:0000256" key="7">
    <source>
        <dbReference type="ARBA" id="ARBA00022723"/>
    </source>
</evidence>
<evidence type="ECO:0000313" key="16">
    <source>
        <dbReference type="Proteomes" id="UP000448943"/>
    </source>
</evidence>
<sequence length="224" mass="26052">MEFLDRLIFFDLYELPFVLLAFLLGVTIHGFTQAFTSNKFNDPTAKKQGRLTLNPQTHLDFIGMLLFLFAGFGWGKPVPVNRHHFKKPKLIGVFISLAGPFSNLCFVLIGFLFWYLLFMGSIHVWFSPDVFNAINTFLEWFIRINILLFVVHLIPLPPLDGYRIIEDLAPNNVRAKMAKFELYSIYIFLLLALIPPLRMVTIQPILNLQFVIYNIINRFFSVIF</sequence>
<comment type="caution">
    <text evidence="15">The sequence shown here is derived from an EMBL/GenBank/DDBJ whole genome shotgun (WGS) entry which is preliminary data.</text>
</comment>
<dbReference type="InterPro" id="IPR008915">
    <property type="entry name" value="Peptidase_M50"/>
</dbReference>
<dbReference type="RefSeq" id="WP_160646282.1">
    <property type="nucleotide sequence ID" value="NZ_SIJB01000025.1"/>
</dbReference>
<dbReference type="AlphaFoldDB" id="A0A6N9Q3U0"/>
<dbReference type="OrthoDB" id="9800627at2"/>
<dbReference type="GO" id="GO:0046872">
    <property type="term" value="F:metal ion binding"/>
    <property type="evidence" value="ECO:0007669"/>
    <property type="project" value="UniProtKB-KW"/>
</dbReference>
<evidence type="ECO:0000256" key="10">
    <source>
        <dbReference type="ARBA" id="ARBA00022989"/>
    </source>
</evidence>
<feature type="transmembrane region" description="Helical" evidence="13">
    <location>
        <begin position="137"/>
        <end position="159"/>
    </location>
</feature>
<evidence type="ECO:0000256" key="3">
    <source>
        <dbReference type="ARBA" id="ARBA00007931"/>
    </source>
</evidence>
<gene>
    <name evidence="15" type="ORF">ERL59_10930</name>
</gene>
<keyword evidence="6 13" id="KW-0812">Transmembrane</keyword>
<keyword evidence="10 13" id="KW-1133">Transmembrane helix</keyword>
<dbReference type="GO" id="GO:0008237">
    <property type="term" value="F:metallopeptidase activity"/>
    <property type="evidence" value="ECO:0007669"/>
    <property type="project" value="UniProtKB-KW"/>
</dbReference>
<evidence type="ECO:0000256" key="4">
    <source>
        <dbReference type="ARBA" id="ARBA00022475"/>
    </source>
</evidence>
<protein>
    <submittedName>
        <fullName evidence="15">Site-2 protease family protein</fullName>
    </submittedName>
</protein>
<dbReference type="EMBL" id="SIJB01000025">
    <property type="protein sequence ID" value="NBI29472.1"/>
    <property type="molecule type" value="Genomic_DNA"/>
</dbReference>
<comment type="similarity">
    <text evidence="3">Belongs to the peptidase M50B family.</text>
</comment>